<evidence type="ECO:0000313" key="2">
    <source>
        <dbReference type="Proteomes" id="UP001140562"/>
    </source>
</evidence>
<dbReference type="AlphaFoldDB" id="A0A9W8X582"/>
<sequence>MEAWYNICVSNGTDGPAAEVMKEEIAEKLEEMRVLADLGAVCNLAFDCRQDPSLRRLLDDLAQQANNQAGIYYQQLLDRPSKEEWENLVGPVDDTMRSIEERSIESSEQVARLERFFEASNE</sequence>
<evidence type="ECO:0000313" key="1">
    <source>
        <dbReference type="EMBL" id="KAJ4341343.1"/>
    </source>
</evidence>
<dbReference type="Proteomes" id="UP001140562">
    <property type="component" value="Unassembled WGS sequence"/>
</dbReference>
<reference evidence="1" key="1">
    <citation type="submission" date="2022-10" db="EMBL/GenBank/DDBJ databases">
        <title>Tapping the CABI collections for fungal endophytes: first genome assemblies for Collariella, Neodidymelliopsis, Ascochyta clinopodiicola, Didymella pomorum, Didymosphaeria variabile, Neocosmospora piperis and Neocucurbitaria cava.</title>
        <authorList>
            <person name="Hill R."/>
        </authorList>
    </citation>
    <scope>NUCLEOTIDE SEQUENCE</scope>
    <source>
        <strain evidence="1">IMI 360193</strain>
    </source>
</reference>
<name>A0A9W8X582_9PLEO</name>
<accession>A0A9W8X582</accession>
<comment type="caution">
    <text evidence="1">The sequence shown here is derived from an EMBL/GenBank/DDBJ whole genome shotgun (WGS) entry which is preliminary data.</text>
</comment>
<proteinExistence type="predicted"/>
<dbReference type="EMBL" id="JAPEUV010000011">
    <property type="protein sequence ID" value="KAJ4341343.1"/>
    <property type="molecule type" value="Genomic_DNA"/>
</dbReference>
<gene>
    <name evidence="1" type="ORF">N0V87_001732</name>
</gene>
<organism evidence="1 2">
    <name type="scientific">Didymella glomerata</name>
    <dbReference type="NCBI Taxonomy" id="749621"/>
    <lineage>
        <taxon>Eukaryota</taxon>
        <taxon>Fungi</taxon>
        <taxon>Dikarya</taxon>
        <taxon>Ascomycota</taxon>
        <taxon>Pezizomycotina</taxon>
        <taxon>Dothideomycetes</taxon>
        <taxon>Pleosporomycetidae</taxon>
        <taxon>Pleosporales</taxon>
        <taxon>Pleosporineae</taxon>
        <taxon>Didymellaceae</taxon>
        <taxon>Didymella</taxon>
    </lineage>
</organism>
<protein>
    <submittedName>
        <fullName evidence="1">Uncharacterized protein</fullName>
    </submittedName>
</protein>
<keyword evidence="2" id="KW-1185">Reference proteome</keyword>